<evidence type="ECO:0000313" key="5">
    <source>
        <dbReference type="Proteomes" id="UP000345637"/>
    </source>
</evidence>
<sequence length="177" mass="19526">MGYEVNAALGVKLAQPQTEVYSLVGDGSFMMLHSELVTSLQERAKINVVLLDNMANGCINNLQIGHGMGSFGTEFRYRSAENGQLQGGLVPVDFATIAAGYGCKTWRVTTLNELRQALDAARRETISTLIDIKVLPKTMVHSYGSWWNVGVAQTALSERIRKVAEMINEKRAEARDY</sequence>
<protein>
    <submittedName>
        <fullName evidence="4">3D-(3,5/4)-trihydroxycyclohexane-1,2-dione hydrolase</fullName>
        <ecNumber evidence="4">3.7.1.-</ecNumber>
    </submittedName>
</protein>
<dbReference type="InterPro" id="IPR011766">
    <property type="entry name" value="TPP_enzyme_TPP-bd"/>
</dbReference>
<gene>
    <name evidence="4" type="primary">iolD_3</name>
    <name evidence="4" type="ORF">NCTC12998_01933</name>
</gene>
<dbReference type="GO" id="GO:0000287">
    <property type="term" value="F:magnesium ion binding"/>
    <property type="evidence" value="ECO:0007669"/>
    <property type="project" value="InterPro"/>
</dbReference>
<dbReference type="GO" id="GO:0030976">
    <property type="term" value="F:thiamine pyrophosphate binding"/>
    <property type="evidence" value="ECO:0007669"/>
    <property type="project" value="InterPro"/>
</dbReference>
<dbReference type="InterPro" id="IPR029061">
    <property type="entry name" value="THDP-binding"/>
</dbReference>
<evidence type="ECO:0000256" key="1">
    <source>
        <dbReference type="ARBA" id="ARBA00007812"/>
    </source>
</evidence>
<dbReference type="PROSITE" id="PS00187">
    <property type="entry name" value="TPP_ENZYMES"/>
    <property type="match status" value="1"/>
</dbReference>
<dbReference type="GO" id="GO:0009099">
    <property type="term" value="P:L-valine biosynthetic process"/>
    <property type="evidence" value="ECO:0007669"/>
    <property type="project" value="TreeGrafter"/>
</dbReference>
<organism evidence="4 5">
    <name type="scientific">Raoultella planticola</name>
    <name type="common">Klebsiella planticola</name>
    <dbReference type="NCBI Taxonomy" id="575"/>
    <lineage>
        <taxon>Bacteria</taxon>
        <taxon>Pseudomonadati</taxon>
        <taxon>Pseudomonadota</taxon>
        <taxon>Gammaproteobacteria</taxon>
        <taxon>Enterobacterales</taxon>
        <taxon>Enterobacteriaceae</taxon>
        <taxon>Klebsiella/Raoultella group</taxon>
        <taxon>Raoultella</taxon>
    </lineage>
</organism>
<dbReference type="SUPFAM" id="SSF52518">
    <property type="entry name" value="Thiamin diphosphate-binding fold (THDP-binding)"/>
    <property type="match status" value="1"/>
</dbReference>
<dbReference type="EC" id="3.7.1.-" evidence="4"/>
<keyword evidence="4" id="KW-0378">Hydrolase</keyword>
<dbReference type="InterPro" id="IPR045229">
    <property type="entry name" value="TPP_enz"/>
</dbReference>
<accession>A0A485B1M7</accession>
<dbReference type="Gene3D" id="3.40.50.970">
    <property type="match status" value="1"/>
</dbReference>
<dbReference type="AlphaFoldDB" id="A0A485B1M7"/>
<dbReference type="GO" id="GO:0005948">
    <property type="term" value="C:acetolactate synthase complex"/>
    <property type="evidence" value="ECO:0007669"/>
    <property type="project" value="TreeGrafter"/>
</dbReference>
<keyword evidence="2" id="KW-0786">Thiamine pyrophosphate</keyword>
<dbReference type="InterPro" id="IPR000399">
    <property type="entry name" value="TPP-bd_CS"/>
</dbReference>
<comment type="similarity">
    <text evidence="1">Belongs to the TPP enzyme family.</text>
</comment>
<dbReference type="PANTHER" id="PTHR18968">
    <property type="entry name" value="THIAMINE PYROPHOSPHATE ENZYMES"/>
    <property type="match status" value="1"/>
</dbReference>
<dbReference type="EMBL" id="CAADJE010000020">
    <property type="protein sequence ID" value="VFS62549.1"/>
    <property type="molecule type" value="Genomic_DNA"/>
</dbReference>
<dbReference type="Pfam" id="PF02775">
    <property type="entry name" value="TPP_enzyme_C"/>
    <property type="match status" value="1"/>
</dbReference>
<feature type="domain" description="Thiamine pyrophosphate enzyme TPP-binding" evidence="3">
    <location>
        <begin position="1"/>
        <end position="132"/>
    </location>
</feature>
<dbReference type="GO" id="GO:0016787">
    <property type="term" value="F:hydrolase activity"/>
    <property type="evidence" value="ECO:0007669"/>
    <property type="project" value="UniProtKB-KW"/>
</dbReference>
<dbReference type="GO" id="GO:0003984">
    <property type="term" value="F:acetolactate synthase activity"/>
    <property type="evidence" value="ECO:0007669"/>
    <property type="project" value="TreeGrafter"/>
</dbReference>
<dbReference type="GO" id="GO:0050660">
    <property type="term" value="F:flavin adenine dinucleotide binding"/>
    <property type="evidence" value="ECO:0007669"/>
    <property type="project" value="TreeGrafter"/>
</dbReference>
<evidence type="ECO:0000313" key="4">
    <source>
        <dbReference type="EMBL" id="VFS62549.1"/>
    </source>
</evidence>
<reference evidence="4 5" key="1">
    <citation type="submission" date="2019-03" db="EMBL/GenBank/DDBJ databases">
        <authorList>
            <consortium name="Pathogen Informatics"/>
        </authorList>
    </citation>
    <scope>NUCLEOTIDE SEQUENCE [LARGE SCALE GENOMIC DNA]</scope>
    <source>
        <strain evidence="4 5">NCTC12998</strain>
    </source>
</reference>
<evidence type="ECO:0000259" key="3">
    <source>
        <dbReference type="Pfam" id="PF02775"/>
    </source>
</evidence>
<dbReference type="Proteomes" id="UP000345637">
    <property type="component" value="Unassembled WGS sequence"/>
</dbReference>
<evidence type="ECO:0000256" key="2">
    <source>
        <dbReference type="ARBA" id="ARBA00023052"/>
    </source>
</evidence>
<name>A0A485B1M7_RAOPL</name>
<dbReference type="GO" id="GO:0009097">
    <property type="term" value="P:isoleucine biosynthetic process"/>
    <property type="evidence" value="ECO:0007669"/>
    <property type="project" value="TreeGrafter"/>
</dbReference>
<proteinExistence type="inferred from homology"/>
<dbReference type="PANTHER" id="PTHR18968:SF9">
    <property type="entry name" value="3D-(3,5_4)-TRIHYDROXYCYCLOHEXANE-1,2-DIONE HYDROLASE"/>
    <property type="match status" value="1"/>
</dbReference>